<dbReference type="RefSeq" id="WP_208353608.1">
    <property type="nucleotide sequence ID" value="NZ_JAALHA020000020.1"/>
</dbReference>
<evidence type="ECO:0000313" key="3">
    <source>
        <dbReference type="Proteomes" id="UP000667802"/>
    </source>
</evidence>
<reference evidence="3" key="1">
    <citation type="journal article" date="2021" name="Science">
        <title>Hunting the eagle killer: A cyanobacterial neurotoxin causes vacuolar myelinopathy.</title>
        <authorList>
            <person name="Breinlinger S."/>
            <person name="Phillips T.J."/>
            <person name="Haram B.N."/>
            <person name="Mares J."/>
            <person name="Martinez Yerena J.A."/>
            <person name="Hrouzek P."/>
            <person name="Sobotka R."/>
            <person name="Henderson W.M."/>
            <person name="Schmieder P."/>
            <person name="Williams S.M."/>
            <person name="Lauderdale J.D."/>
            <person name="Wilde H.D."/>
            <person name="Gerrin W."/>
            <person name="Kust A."/>
            <person name="Washington J.W."/>
            <person name="Wagner C."/>
            <person name="Geier B."/>
            <person name="Liebeke M."/>
            <person name="Enke H."/>
            <person name="Niedermeyer T.H.J."/>
            <person name="Wilde S.B."/>
        </authorList>
    </citation>
    <scope>NUCLEOTIDE SEQUENCE [LARGE SCALE GENOMIC DNA]</scope>
    <source>
        <strain evidence="3">Thurmond2011</strain>
    </source>
</reference>
<keyword evidence="3" id="KW-1185">Reference proteome</keyword>
<dbReference type="Proteomes" id="UP000667802">
    <property type="component" value="Unassembled WGS sequence"/>
</dbReference>
<feature type="transmembrane region" description="Helical" evidence="1">
    <location>
        <begin position="6"/>
        <end position="24"/>
    </location>
</feature>
<protein>
    <submittedName>
        <fullName evidence="2">Cofactor assembly of complex C subunit B</fullName>
    </submittedName>
</protein>
<dbReference type="InterPro" id="IPR021919">
    <property type="entry name" value="CCB1"/>
</dbReference>
<name>A0AAP5IEG2_9CYAN</name>
<dbReference type="PANTHER" id="PTHR35302:SF1">
    <property type="entry name" value="PROTEIN COFACTOR ASSEMBLY OF COMPLEX C SUBUNIT B CCB1, CHLOROPLASTIC"/>
    <property type="match status" value="1"/>
</dbReference>
<dbReference type="Pfam" id="PF12046">
    <property type="entry name" value="CCB1"/>
    <property type="match status" value="1"/>
</dbReference>
<keyword evidence="1" id="KW-1133">Transmembrane helix</keyword>
<evidence type="ECO:0000256" key="1">
    <source>
        <dbReference type="SAM" id="Phobius"/>
    </source>
</evidence>
<dbReference type="PANTHER" id="PTHR35302">
    <property type="match status" value="1"/>
</dbReference>
<keyword evidence="1" id="KW-0472">Membrane</keyword>
<evidence type="ECO:0000313" key="2">
    <source>
        <dbReference type="EMBL" id="MDR9898869.1"/>
    </source>
</evidence>
<keyword evidence="1" id="KW-0812">Transmembrane</keyword>
<proteinExistence type="predicted"/>
<feature type="transmembrane region" description="Helical" evidence="1">
    <location>
        <begin position="112"/>
        <end position="128"/>
    </location>
</feature>
<comment type="caution">
    <text evidence="2">The sequence shown here is derived from an EMBL/GenBank/DDBJ whole genome shotgun (WGS) entry which is preliminary data.</text>
</comment>
<feature type="transmembrane region" description="Helical" evidence="1">
    <location>
        <begin position="81"/>
        <end position="106"/>
    </location>
</feature>
<accession>A0AAP5IEG2</accession>
<sequence>MDTAILPSTLLLTLLLSVGLFFFIRASAKDRTEKKQLVSDQDEASLLSQLQEYFRMRSYRVAAVDPQENQVIFEGLVKPSLFLTVFLTLLAAAGILSLSLVLSLLFPNFSTVFLGLVLLSPLSGLFYWKKAEKLEKVLLKVETTPSQQHFSSKITVIAHRDELIELQRALQLKSCE</sequence>
<dbReference type="EMBL" id="JAALHA020000020">
    <property type="protein sequence ID" value="MDR9898869.1"/>
    <property type="molecule type" value="Genomic_DNA"/>
</dbReference>
<organism evidence="2 3">
    <name type="scientific">Aetokthonos hydrillicola Thurmond2011</name>
    <dbReference type="NCBI Taxonomy" id="2712845"/>
    <lineage>
        <taxon>Bacteria</taxon>
        <taxon>Bacillati</taxon>
        <taxon>Cyanobacteriota</taxon>
        <taxon>Cyanophyceae</taxon>
        <taxon>Nostocales</taxon>
        <taxon>Hapalosiphonaceae</taxon>
        <taxon>Aetokthonos</taxon>
    </lineage>
</organism>
<dbReference type="AlphaFoldDB" id="A0AAP5IEG2"/>
<gene>
    <name evidence="2" type="ORF">G7B40_030570</name>
</gene>